<evidence type="ECO:0000256" key="1">
    <source>
        <dbReference type="ARBA" id="ARBA00022553"/>
    </source>
</evidence>
<evidence type="ECO:0000256" key="2">
    <source>
        <dbReference type="PROSITE-ProRule" id="PRU00169"/>
    </source>
</evidence>
<dbReference type="GO" id="GO:0000160">
    <property type="term" value="P:phosphorelay signal transduction system"/>
    <property type="evidence" value="ECO:0007669"/>
    <property type="project" value="InterPro"/>
</dbReference>
<organism evidence="4 5">
    <name type="scientific">Methanococcoides methylutens MM1</name>
    <dbReference type="NCBI Taxonomy" id="1434104"/>
    <lineage>
        <taxon>Archaea</taxon>
        <taxon>Methanobacteriati</taxon>
        <taxon>Methanobacteriota</taxon>
        <taxon>Stenosarchaea group</taxon>
        <taxon>Methanomicrobia</taxon>
        <taxon>Methanosarcinales</taxon>
        <taxon>Methanosarcinaceae</taxon>
        <taxon>Methanococcoides</taxon>
    </lineage>
</organism>
<dbReference type="KEGG" id="mmet:MCMEM_0304"/>
<dbReference type="PROSITE" id="PS50110">
    <property type="entry name" value="RESPONSE_REGULATORY"/>
    <property type="match status" value="1"/>
</dbReference>
<dbReference type="OrthoDB" id="9652at2157"/>
<dbReference type="Pfam" id="PF00072">
    <property type="entry name" value="Response_reg"/>
    <property type="match status" value="1"/>
</dbReference>
<evidence type="ECO:0000313" key="4">
    <source>
        <dbReference type="EMBL" id="AKB84357.1"/>
    </source>
</evidence>
<dbReference type="SUPFAM" id="SSF52172">
    <property type="entry name" value="CheY-like"/>
    <property type="match status" value="1"/>
</dbReference>
<name>A0A0E3SQN5_METMT</name>
<feature type="domain" description="Response regulatory" evidence="3">
    <location>
        <begin position="3"/>
        <end position="119"/>
    </location>
</feature>
<dbReference type="HOGENOM" id="CLU_000445_69_17_2"/>
<dbReference type="SMART" id="SM00448">
    <property type="entry name" value="REC"/>
    <property type="match status" value="1"/>
</dbReference>
<protein>
    <submittedName>
        <fullName evidence="4">Two-component response regulator</fullName>
    </submittedName>
</protein>
<evidence type="ECO:0000313" key="5">
    <source>
        <dbReference type="Proteomes" id="UP000033048"/>
    </source>
</evidence>
<dbReference type="EMBL" id="CP009518">
    <property type="protein sequence ID" value="AKB84357.1"/>
    <property type="molecule type" value="Genomic_DNA"/>
</dbReference>
<dbReference type="RefSeq" id="WP_048204575.1">
    <property type="nucleotide sequence ID" value="NZ_CP009518.1"/>
</dbReference>
<proteinExistence type="predicted"/>
<dbReference type="Gene3D" id="3.40.50.2300">
    <property type="match status" value="1"/>
</dbReference>
<dbReference type="InterPro" id="IPR011006">
    <property type="entry name" value="CheY-like_superfamily"/>
</dbReference>
<feature type="modified residue" description="4-aspartylphosphate" evidence="2">
    <location>
        <position position="52"/>
    </location>
</feature>
<accession>A0A0E3SQN5</accession>
<reference evidence="4 5" key="1">
    <citation type="submission" date="2014-07" db="EMBL/GenBank/DDBJ databases">
        <title>Methanogenic archaea and the global carbon cycle.</title>
        <authorList>
            <person name="Henriksen J.R."/>
            <person name="Luke J."/>
            <person name="Reinhart S."/>
            <person name="Benedict M.N."/>
            <person name="Youngblut N.D."/>
            <person name="Metcalf M.E."/>
            <person name="Whitaker R.J."/>
            <person name="Metcalf W.W."/>
        </authorList>
    </citation>
    <scope>NUCLEOTIDE SEQUENCE [LARGE SCALE GENOMIC DNA]</scope>
    <source>
        <strain evidence="4 5">MM1</strain>
    </source>
</reference>
<keyword evidence="1 2" id="KW-0597">Phosphoprotein</keyword>
<dbReference type="Proteomes" id="UP000033048">
    <property type="component" value="Chromosome"/>
</dbReference>
<evidence type="ECO:0000259" key="3">
    <source>
        <dbReference type="PROSITE" id="PS50110"/>
    </source>
</evidence>
<dbReference type="PANTHER" id="PTHR45339:SF5">
    <property type="entry name" value="HISTIDINE KINASE"/>
    <property type="match status" value="1"/>
</dbReference>
<keyword evidence="5" id="KW-1185">Reference proteome</keyword>
<dbReference type="AlphaFoldDB" id="A0A0E3SQN5"/>
<dbReference type="PANTHER" id="PTHR45339">
    <property type="entry name" value="HYBRID SIGNAL TRANSDUCTION HISTIDINE KINASE J"/>
    <property type="match status" value="1"/>
</dbReference>
<dbReference type="GeneID" id="24892781"/>
<gene>
    <name evidence="4" type="ORF">MCMEM_0304</name>
</gene>
<sequence length="123" mass="13717">MSNILVVEDNPMNMELTVILLESWGYNVGQAEDGAQALDEVRKGNYDLILLDMQLPRMDGLEVLEHLMDDPETADIPVVALTAHSMTGDGRKYLDAGCTGYISKPINVPRFREQIDEYMNASV</sequence>
<dbReference type="InterPro" id="IPR001789">
    <property type="entry name" value="Sig_transdc_resp-reg_receiver"/>
</dbReference>
<dbReference type="STRING" id="1434104.MCMEM_0304"/>